<evidence type="ECO:0000313" key="2">
    <source>
        <dbReference type="Proteomes" id="UP000886501"/>
    </source>
</evidence>
<protein>
    <submittedName>
        <fullName evidence="1">Kinase-like protein</fullName>
    </submittedName>
</protein>
<dbReference type="Proteomes" id="UP000886501">
    <property type="component" value="Unassembled WGS sequence"/>
</dbReference>
<organism evidence="1 2">
    <name type="scientific">Thelephora ganbajun</name>
    <name type="common">Ganba fungus</name>
    <dbReference type="NCBI Taxonomy" id="370292"/>
    <lineage>
        <taxon>Eukaryota</taxon>
        <taxon>Fungi</taxon>
        <taxon>Dikarya</taxon>
        <taxon>Basidiomycota</taxon>
        <taxon>Agaricomycotina</taxon>
        <taxon>Agaricomycetes</taxon>
        <taxon>Thelephorales</taxon>
        <taxon>Thelephoraceae</taxon>
        <taxon>Thelephora</taxon>
    </lineage>
</organism>
<name>A0ACB6YZ06_THEGA</name>
<reference evidence="1" key="1">
    <citation type="submission" date="2019-10" db="EMBL/GenBank/DDBJ databases">
        <authorList>
            <consortium name="DOE Joint Genome Institute"/>
            <person name="Kuo A."/>
            <person name="Miyauchi S."/>
            <person name="Kiss E."/>
            <person name="Drula E."/>
            <person name="Kohler A."/>
            <person name="Sanchez-Garcia M."/>
            <person name="Andreopoulos B."/>
            <person name="Barry K.W."/>
            <person name="Bonito G."/>
            <person name="Buee M."/>
            <person name="Carver A."/>
            <person name="Chen C."/>
            <person name="Cichocki N."/>
            <person name="Clum A."/>
            <person name="Culley D."/>
            <person name="Crous P.W."/>
            <person name="Fauchery L."/>
            <person name="Girlanda M."/>
            <person name="Hayes R."/>
            <person name="Keri Z."/>
            <person name="Labutti K."/>
            <person name="Lipzen A."/>
            <person name="Lombard V."/>
            <person name="Magnuson J."/>
            <person name="Maillard F."/>
            <person name="Morin E."/>
            <person name="Murat C."/>
            <person name="Nolan M."/>
            <person name="Ohm R."/>
            <person name="Pangilinan J."/>
            <person name="Pereira M."/>
            <person name="Perotto S."/>
            <person name="Peter M."/>
            <person name="Riley R."/>
            <person name="Sitrit Y."/>
            <person name="Stielow B."/>
            <person name="Szollosi G."/>
            <person name="Zifcakova L."/>
            <person name="Stursova M."/>
            <person name="Spatafora J.W."/>
            <person name="Tedersoo L."/>
            <person name="Vaario L.-M."/>
            <person name="Yamada A."/>
            <person name="Yan M."/>
            <person name="Wang P."/>
            <person name="Xu J."/>
            <person name="Bruns T."/>
            <person name="Baldrian P."/>
            <person name="Vilgalys R."/>
            <person name="Henrissat B."/>
            <person name="Grigoriev I.V."/>
            <person name="Hibbett D."/>
            <person name="Nagy L.G."/>
            <person name="Martin F.M."/>
        </authorList>
    </citation>
    <scope>NUCLEOTIDE SEQUENCE</scope>
    <source>
        <strain evidence="1">P2</strain>
    </source>
</reference>
<reference evidence="1" key="2">
    <citation type="journal article" date="2020" name="Nat. Commun.">
        <title>Large-scale genome sequencing of mycorrhizal fungi provides insights into the early evolution of symbiotic traits.</title>
        <authorList>
            <person name="Miyauchi S."/>
            <person name="Kiss E."/>
            <person name="Kuo A."/>
            <person name="Drula E."/>
            <person name="Kohler A."/>
            <person name="Sanchez-Garcia M."/>
            <person name="Morin E."/>
            <person name="Andreopoulos B."/>
            <person name="Barry K.W."/>
            <person name="Bonito G."/>
            <person name="Buee M."/>
            <person name="Carver A."/>
            <person name="Chen C."/>
            <person name="Cichocki N."/>
            <person name="Clum A."/>
            <person name="Culley D."/>
            <person name="Crous P.W."/>
            <person name="Fauchery L."/>
            <person name="Girlanda M."/>
            <person name="Hayes R.D."/>
            <person name="Keri Z."/>
            <person name="LaButti K."/>
            <person name="Lipzen A."/>
            <person name="Lombard V."/>
            <person name="Magnuson J."/>
            <person name="Maillard F."/>
            <person name="Murat C."/>
            <person name="Nolan M."/>
            <person name="Ohm R.A."/>
            <person name="Pangilinan J."/>
            <person name="Pereira M.F."/>
            <person name="Perotto S."/>
            <person name="Peter M."/>
            <person name="Pfister S."/>
            <person name="Riley R."/>
            <person name="Sitrit Y."/>
            <person name="Stielow J.B."/>
            <person name="Szollosi G."/>
            <person name="Zifcakova L."/>
            <person name="Stursova M."/>
            <person name="Spatafora J.W."/>
            <person name="Tedersoo L."/>
            <person name="Vaario L.M."/>
            <person name="Yamada A."/>
            <person name="Yan M."/>
            <person name="Wang P."/>
            <person name="Xu J."/>
            <person name="Bruns T."/>
            <person name="Baldrian P."/>
            <person name="Vilgalys R."/>
            <person name="Dunand C."/>
            <person name="Henrissat B."/>
            <person name="Grigoriev I.V."/>
            <person name="Hibbett D."/>
            <person name="Nagy L.G."/>
            <person name="Martin F.M."/>
        </authorList>
    </citation>
    <scope>NUCLEOTIDE SEQUENCE</scope>
    <source>
        <strain evidence="1">P2</strain>
    </source>
</reference>
<accession>A0ACB6YZ06</accession>
<sequence>MVPPDPLRLHDLGRALPQFHEQQTASGPLSRRSTPSPEGAESAQEEPQGVAAGTSMELQPSPPALQQLHRLDRSSPDFDNQFSIALSGKEYIQCAPTLQGDDLVWLVNYLDEALGALDLSSPASRKCLRELRSICGTRGILPTSYTISPHLLSISPNLFACGSFGDVYQGTLNGSRVCIKRVRVHTEDTSEGAFKIFRREAVMWKRLEHPNILPLLGVTTSPFQLVSDWMSGGDLPEYIKKNSNADRIGLLCDVAKGLHYLHSRDVIHGDIKGANILVDDSGHACIADFDEATVVKDEDSVEDDSDILDHNPRWAAPEVLEKGTCSKKSDIFSFGMVMIEVFTGAVPFGDMPSLVAMSVITKGKRPPRPAHPAFTDNLWTLMQRCWDHDPSLRPQASGVLEILLVEGSTWGRLISHTLVTHERISLIETVFSDRNQVEMFEHLSGDNAQTLIDMLDEVLDNLGPEIRRNCLGYLARICDHRALLPKSLHIPLRYDLLRPPSYTGGFAEVWKGEYNGREVAIKTLRVYPRDDVEHFRRRFCRVAVTWRSLRHPNVSPLLGVTMTGNQFITVSDWMENGSIHEFLKKNTNANRLELLRDVTRGLVYMHDRGVIHGGLNGYNILTNDSGHACLSGFNLVSMVPDQSTETLSTIEGGAIPWSSPELLDPESFGLKEKRPTRESDCYALGMVIYEVLSGQVPFNACTPFSIFVKVLDDERPARPQGEGGKLFTDGIWKVVELCWKRQPGDRASAKHVLRYLEGIPSLPRPSSNVDADAETGPGDQPDSTLSGS</sequence>
<proteinExistence type="predicted"/>
<gene>
    <name evidence="1" type="ORF">BDM02DRAFT_2063609</name>
</gene>
<dbReference type="EMBL" id="MU118438">
    <property type="protein sequence ID" value="KAF9642512.1"/>
    <property type="molecule type" value="Genomic_DNA"/>
</dbReference>
<comment type="caution">
    <text evidence="1">The sequence shown here is derived from an EMBL/GenBank/DDBJ whole genome shotgun (WGS) entry which is preliminary data.</text>
</comment>
<evidence type="ECO:0000313" key="1">
    <source>
        <dbReference type="EMBL" id="KAF9642512.1"/>
    </source>
</evidence>
<keyword evidence="2" id="KW-1185">Reference proteome</keyword>